<gene>
    <name evidence="1" type="ORF">OO013_05505</name>
</gene>
<organism evidence="1 2">
    <name type="scientific">Mangrovivirga halotolerans</name>
    <dbReference type="NCBI Taxonomy" id="2993936"/>
    <lineage>
        <taxon>Bacteria</taxon>
        <taxon>Pseudomonadati</taxon>
        <taxon>Bacteroidota</taxon>
        <taxon>Cytophagia</taxon>
        <taxon>Cytophagales</taxon>
        <taxon>Mangrovivirgaceae</taxon>
        <taxon>Mangrovivirga</taxon>
    </lineage>
</organism>
<comment type="caution">
    <text evidence="1">The sequence shown here is derived from an EMBL/GenBank/DDBJ whole genome shotgun (WGS) entry which is preliminary data.</text>
</comment>
<dbReference type="EMBL" id="JAPFQN010000003">
    <property type="protein sequence ID" value="MCX2743310.1"/>
    <property type="molecule type" value="Genomic_DNA"/>
</dbReference>
<evidence type="ECO:0000313" key="2">
    <source>
        <dbReference type="Proteomes" id="UP001209885"/>
    </source>
</evidence>
<accession>A0ABT3RNX4</accession>
<proteinExistence type="predicted"/>
<evidence type="ECO:0000313" key="1">
    <source>
        <dbReference type="EMBL" id="MCX2743310.1"/>
    </source>
</evidence>
<keyword evidence="2" id="KW-1185">Reference proteome</keyword>
<dbReference type="InterPro" id="IPR032578">
    <property type="entry name" value="DUF4919"/>
</dbReference>
<name>A0ABT3RNX4_9BACT</name>
<sequence length="227" mass="26373">MRIIIFIILSLFTIAKSYSQQNDFLDPDYEAIQKSINNVESPFYFEHLMSQFEKGDSTMSLQEKRHLYYGYSFHPDYSPYSRSVYLDSINVILSRSDSAIINNKKFLIYSDSALSDNPFNLFILDKLYYYHKAKGNNPMAEIILAKINIILDAMLSTGDGITRETAIHVIYTSHEYFVINVFGLEYGGKQKNIDNYDFLSVQDNEFQLKGLIFNITPLYRSTMNDKN</sequence>
<dbReference type="Pfam" id="PF16266">
    <property type="entry name" value="DUF4919"/>
    <property type="match status" value="1"/>
</dbReference>
<dbReference type="RefSeq" id="WP_266055686.1">
    <property type="nucleotide sequence ID" value="NZ_JAPFQN010000003.1"/>
</dbReference>
<dbReference type="Proteomes" id="UP001209885">
    <property type="component" value="Unassembled WGS sequence"/>
</dbReference>
<reference evidence="1 2" key="1">
    <citation type="submission" date="2022-11" db="EMBL/GenBank/DDBJ databases">
        <title>The characterization of three novel Bacteroidetes species and genomic analysis of their roles in tidal elemental geochemical cycles.</title>
        <authorList>
            <person name="Ma K."/>
        </authorList>
    </citation>
    <scope>NUCLEOTIDE SEQUENCE [LARGE SCALE GENOMIC DNA]</scope>
    <source>
        <strain evidence="1 2">M17</strain>
    </source>
</reference>
<protein>
    <submittedName>
        <fullName evidence="1">DUF4919 domain-containing protein</fullName>
    </submittedName>
</protein>